<organism evidence="1">
    <name type="scientific">marine sediment metagenome</name>
    <dbReference type="NCBI Taxonomy" id="412755"/>
    <lineage>
        <taxon>unclassified sequences</taxon>
        <taxon>metagenomes</taxon>
        <taxon>ecological metagenomes</taxon>
    </lineage>
</organism>
<gene>
    <name evidence="1" type="ORF">S06H3_14508</name>
</gene>
<dbReference type="AlphaFoldDB" id="X1KAJ8"/>
<accession>X1KAJ8</accession>
<dbReference type="EMBL" id="BARV01007096">
    <property type="protein sequence ID" value="GAI03628.1"/>
    <property type="molecule type" value="Genomic_DNA"/>
</dbReference>
<proteinExistence type="predicted"/>
<protein>
    <submittedName>
        <fullName evidence="1">Uncharacterized protein</fullName>
    </submittedName>
</protein>
<evidence type="ECO:0000313" key="1">
    <source>
        <dbReference type="EMBL" id="GAI03628.1"/>
    </source>
</evidence>
<reference evidence="1" key="1">
    <citation type="journal article" date="2014" name="Front. Microbiol.">
        <title>High frequency of phylogenetically diverse reductive dehalogenase-homologous genes in deep subseafloor sedimentary metagenomes.</title>
        <authorList>
            <person name="Kawai M."/>
            <person name="Futagami T."/>
            <person name="Toyoda A."/>
            <person name="Takaki Y."/>
            <person name="Nishi S."/>
            <person name="Hori S."/>
            <person name="Arai W."/>
            <person name="Tsubouchi T."/>
            <person name="Morono Y."/>
            <person name="Uchiyama I."/>
            <person name="Ito T."/>
            <person name="Fujiyama A."/>
            <person name="Inagaki F."/>
            <person name="Takami H."/>
        </authorList>
    </citation>
    <scope>NUCLEOTIDE SEQUENCE</scope>
    <source>
        <strain evidence="1">Expedition CK06-06</strain>
    </source>
</reference>
<name>X1KAJ8_9ZZZZ</name>
<comment type="caution">
    <text evidence="1">The sequence shown here is derived from an EMBL/GenBank/DDBJ whole genome shotgun (WGS) entry which is preliminary data.</text>
</comment>
<sequence>LVSIPVLIDWLKYLREVLSVIFLTSNLLQTAFKSS</sequence>
<feature type="non-terminal residue" evidence="1">
    <location>
        <position position="1"/>
    </location>
</feature>